<feature type="region of interest" description="Disordered" evidence="1">
    <location>
        <begin position="59"/>
        <end position="146"/>
    </location>
</feature>
<feature type="compositionally biased region" description="Polar residues" evidence="1">
    <location>
        <begin position="301"/>
        <end position="311"/>
    </location>
</feature>
<accession>A0AAE0W4V9</accession>
<feature type="region of interest" description="Disordered" evidence="1">
    <location>
        <begin position="158"/>
        <end position="346"/>
    </location>
</feature>
<keyword evidence="2" id="KW-0812">Transmembrane</keyword>
<reference evidence="3" key="2">
    <citation type="journal article" date="2021" name="Genome Biol. Evol.">
        <title>Developing a high-quality reference genome for a parasitic bivalve with doubly uniparental inheritance (Bivalvia: Unionida).</title>
        <authorList>
            <person name="Smith C.H."/>
        </authorList>
    </citation>
    <scope>NUCLEOTIDE SEQUENCE</scope>
    <source>
        <strain evidence="3">CHS0354</strain>
        <tissue evidence="3">Mantle</tissue>
    </source>
</reference>
<name>A0AAE0W4V9_9BIVA</name>
<evidence type="ECO:0000256" key="2">
    <source>
        <dbReference type="SAM" id="Phobius"/>
    </source>
</evidence>
<dbReference type="Proteomes" id="UP001195483">
    <property type="component" value="Unassembled WGS sequence"/>
</dbReference>
<comment type="caution">
    <text evidence="3">The sequence shown here is derived from an EMBL/GenBank/DDBJ whole genome shotgun (WGS) entry which is preliminary data.</text>
</comment>
<keyword evidence="4" id="KW-1185">Reference proteome</keyword>
<protein>
    <submittedName>
        <fullName evidence="3">Uncharacterized protein</fullName>
    </submittedName>
</protein>
<keyword evidence="2" id="KW-0472">Membrane</keyword>
<reference evidence="3" key="3">
    <citation type="submission" date="2023-05" db="EMBL/GenBank/DDBJ databases">
        <authorList>
            <person name="Smith C.H."/>
        </authorList>
    </citation>
    <scope>NUCLEOTIDE SEQUENCE</scope>
    <source>
        <strain evidence="3">CHS0354</strain>
        <tissue evidence="3">Mantle</tissue>
    </source>
</reference>
<feature type="transmembrane region" description="Helical" evidence="2">
    <location>
        <begin position="20"/>
        <end position="44"/>
    </location>
</feature>
<organism evidence="3 4">
    <name type="scientific">Potamilus streckersoni</name>
    <dbReference type="NCBI Taxonomy" id="2493646"/>
    <lineage>
        <taxon>Eukaryota</taxon>
        <taxon>Metazoa</taxon>
        <taxon>Spiralia</taxon>
        <taxon>Lophotrochozoa</taxon>
        <taxon>Mollusca</taxon>
        <taxon>Bivalvia</taxon>
        <taxon>Autobranchia</taxon>
        <taxon>Heteroconchia</taxon>
        <taxon>Palaeoheterodonta</taxon>
        <taxon>Unionida</taxon>
        <taxon>Unionoidea</taxon>
        <taxon>Unionidae</taxon>
        <taxon>Ambleminae</taxon>
        <taxon>Lampsilini</taxon>
        <taxon>Potamilus</taxon>
    </lineage>
</organism>
<dbReference type="EMBL" id="JAEAOA010001081">
    <property type="protein sequence ID" value="KAK3600315.1"/>
    <property type="molecule type" value="Genomic_DNA"/>
</dbReference>
<reference evidence="3" key="1">
    <citation type="journal article" date="2021" name="Genome Biol. Evol.">
        <title>A High-Quality Reference Genome for a Parasitic Bivalve with Doubly Uniparental Inheritance (Bivalvia: Unionida).</title>
        <authorList>
            <person name="Smith C.H."/>
        </authorList>
    </citation>
    <scope>NUCLEOTIDE SEQUENCE</scope>
    <source>
        <strain evidence="3">CHS0354</strain>
    </source>
</reference>
<keyword evidence="2" id="KW-1133">Transmembrane helix</keyword>
<evidence type="ECO:0000313" key="4">
    <source>
        <dbReference type="Proteomes" id="UP001195483"/>
    </source>
</evidence>
<feature type="compositionally biased region" description="Polar residues" evidence="1">
    <location>
        <begin position="66"/>
        <end position="78"/>
    </location>
</feature>
<evidence type="ECO:0000256" key="1">
    <source>
        <dbReference type="SAM" id="MobiDB-lite"/>
    </source>
</evidence>
<feature type="compositionally biased region" description="Basic and acidic residues" evidence="1">
    <location>
        <begin position="238"/>
        <end position="280"/>
    </location>
</feature>
<feature type="compositionally biased region" description="Basic and acidic residues" evidence="1">
    <location>
        <begin position="79"/>
        <end position="121"/>
    </location>
</feature>
<sequence>MFTAGCSIIGIFGVLGETSILAIVIIASASVLTIFVSIMVWQIVRHRKINVQTLKSDNESHIHAKTQPNEGSSETAESQIRENASKSQYVERVEDHRTNVLPRDHAVEKSNIKGHANEQDLNKTNYHNRKDQANEQDLNKTDYHKGEGQLKDQVFDRAEDHKKEDQINDQALNTAKNMRKKLPKDQDFERSEYKNRKGPPKDQAVERAEYNSRRGPPKDQAVERAEYNSRRGPPKGPAAERAEYQSKVDPPKDQPFERAEYHLKESPPNDQTYERAEGKTKKQGVINADYYRNAPYETKNRATVSKLSTPVTERPPKVEKATKGTTRNQKRSSMPPVEETNKKSRP</sequence>
<evidence type="ECO:0000313" key="3">
    <source>
        <dbReference type="EMBL" id="KAK3600315.1"/>
    </source>
</evidence>
<proteinExistence type="predicted"/>
<feature type="compositionally biased region" description="Basic and acidic residues" evidence="1">
    <location>
        <begin position="183"/>
        <end position="229"/>
    </location>
</feature>
<gene>
    <name evidence="3" type="ORF">CHS0354_017492</name>
</gene>
<feature type="compositionally biased region" description="Basic and acidic residues" evidence="1">
    <location>
        <begin position="128"/>
        <end position="146"/>
    </location>
</feature>
<dbReference type="AlphaFoldDB" id="A0AAE0W4V9"/>